<evidence type="ECO:0000313" key="2">
    <source>
        <dbReference type="EMBL" id="QMV46160.1"/>
    </source>
</evidence>
<protein>
    <submittedName>
        <fullName evidence="2">Uncharacterized protein</fullName>
    </submittedName>
</protein>
<dbReference type="Proteomes" id="UP000515744">
    <property type="component" value="Chromosome"/>
</dbReference>
<name>A0A7G5CAC6_WOLPI</name>
<dbReference type="RefSeq" id="WP_182158577.1">
    <property type="nucleotide sequence ID" value="NZ_CP050531.1"/>
</dbReference>
<sequence>MDKALQKRTCSDDKEVDAEAHDQELGENKDIENIVAFLLERKKIVALYEFLTNGEKLVQAGMAMVNMLLVKGVRPNDIILDTNSLGG</sequence>
<feature type="region of interest" description="Disordered" evidence="1">
    <location>
        <begin position="1"/>
        <end position="23"/>
    </location>
</feature>
<dbReference type="AlphaFoldDB" id="A0A7G5CAC6"/>
<organism evidence="2 3">
    <name type="scientific">Wolbachia pipientis</name>
    <dbReference type="NCBI Taxonomy" id="955"/>
    <lineage>
        <taxon>Bacteria</taxon>
        <taxon>Pseudomonadati</taxon>
        <taxon>Pseudomonadota</taxon>
        <taxon>Alphaproteobacteria</taxon>
        <taxon>Rickettsiales</taxon>
        <taxon>Anaplasmataceae</taxon>
        <taxon>Wolbachieae</taxon>
        <taxon>Wolbachia</taxon>
    </lineage>
</organism>
<evidence type="ECO:0000313" key="3">
    <source>
        <dbReference type="Proteomes" id="UP000515744"/>
    </source>
</evidence>
<proteinExistence type="predicted"/>
<gene>
    <name evidence="2" type="ORF">HC358_03695</name>
</gene>
<accession>A0A7G5CAC6</accession>
<dbReference type="EMBL" id="CP050531">
    <property type="protein sequence ID" value="QMV46160.1"/>
    <property type="molecule type" value="Genomic_DNA"/>
</dbReference>
<reference evidence="2 3" key="2">
    <citation type="journal article" date="2020" name="Mol. Biol. Evol.">
        <title>Life and death of selfish genes: comparative genomics reveals the dynamic evolution of cytoplasmic incompatibility.</title>
        <authorList>
            <person name="Martinez J."/>
            <person name="Klasson L."/>
            <person name="Welch J."/>
            <person name="Jiggins F.M."/>
        </authorList>
    </citation>
    <scope>NUCLEOTIDE SEQUENCE [LARGE SCALE GENOMIC DNA]</scope>
    <source>
        <strain evidence="2">WStv</strain>
    </source>
</reference>
<reference evidence="3" key="1">
    <citation type="journal article" date="2020" name="Mol. Biol.">
        <title>Life and death of selfish genes: comparative genomics reveals the dynamic evolution of cytoplasmic incompatibility.</title>
        <authorList>
            <person name="Martinez J."/>
            <person name="Klasson L."/>
            <person name="Welch J."/>
            <person name="Jiggins F.M."/>
        </authorList>
    </citation>
    <scope>NUCLEOTIDE SEQUENCE [LARGE SCALE GENOMIC DNA]</scope>
</reference>
<evidence type="ECO:0000256" key="1">
    <source>
        <dbReference type="SAM" id="MobiDB-lite"/>
    </source>
</evidence>